<dbReference type="GO" id="GO:0016788">
    <property type="term" value="F:hydrolase activity, acting on ester bonds"/>
    <property type="evidence" value="ECO:0007669"/>
    <property type="project" value="TreeGrafter"/>
</dbReference>
<dbReference type="OrthoDB" id="9816081at2"/>
<reference evidence="3 4" key="1">
    <citation type="submission" date="2019-10" db="EMBL/GenBank/DDBJ databases">
        <title>Bifidobacterium from non-human primates.</title>
        <authorList>
            <person name="Modesto M."/>
        </authorList>
    </citation>
    <scope>NUCLEOTIDE SEQUENCE [LARGE SCALE GENOMIC DNA]</scope>
    <source>
        <strain evidence="3 4">TREM</strain>
    </source>
</reference>
<sequence>MTERNQIEEQTRNEARPVSVSARLGRLQFHNSGKFRVLQFADIQDGPKVSGDTIRLIAAATDAARPDVVVFTGNQIAGYDPAYADTFHKRRWTSAKPGDIERTRRLVRDAIASFVGPLVERGVPFAVTYGNHDFQCGLSNAELDAIYREFPGCLNIAPDGTDATVDAIDTTDAMDATVRASSSSDVTAIARNAANVGMRADGPYAMPTPQAAPMSGLPDQRVYPLAPGTFALPVMDADRTRTVLALAVTDSGDYSPEGGYGKPDERTLDFLYSVPEMLGAKALVFQHMPVPQYYDLLKAVAPDAPGAIQGYRAYESQYYVLDEAKTQPGSYLGEGVSCPDYDSGEFALLRDGGYFGIVAGHDHRNGFVGESEGVMMVASPTCGFGSYGPAPEKRAARLFEFDIRHPYHPRTQLLEFGDLVGKPSSRKAYSYDIASVKSDTEGMNLLHKKNLWSRLRGWFRR</sequence>
<dbReference type="Pfam" id="PF00149">
    <property type="entry name" value="Metallophos"/>
    <property type="match status" value="1"/>
</dbReference>
<evidence type="ECO:0000313" key="4">
    <source>
        <dbReference type="Proteomes" id="UP000469943"/>
    </source>
</evidence>
<evidence type="ECO:0000313" key="2">
    <source>
        <dbReference type="EMBL" id="KAB8287085.1"/>
    </source>
</evidence>
<evidence type="ECO:0000259" key="1">
    <source>
        <dbReference type="Pfam" id="PF00149"/>
    </source>
</evidence>
<dbReference type="AlphaFoldDB" id="A0A6L4WYC0"/>
<dbReference type="SUPFAM" id="SSF56300">
    <property type="entry name" value="Metallo-dependent phosphatases"/>
    <property type="match status" value="1"/>
</dbReference>
<keyword evidence="5" id="KW-1185">Reference proteome</keyword>
<protein>
    <submittedName>
        <fullName evidence="2">Serine/threonine protein phosphatase</fullName>
    </submittedName>
</protein>
<accession>A0A6L4WYC0</accession>
<dbReference type="Proteomes" id="UP000469943">
    <property type="component" value="Unassembled WGS sequence"/>
</dbReference>
<dbReference type="EMBL" id="WHZX01000004">
    <property type="protein sequence ID" value="NEG71847.1"/>
    <property type="molecule type" value="Genomic_DNA"/>
</dbReference>
<proteinExistence type="predicted"/>
<evidence type="ECO:0000313" key="5">
    <source>
        <dbReference type="Proteomes" id="UP000482084"/>
    </source>
</evidence>
<dbReference type="InterPro" id="IPR004843">
    <property type="entry name" value="Calcineurin-like_PHP"/>
</dbReference>
<name>A0A6L4WYC0_9BIFI</name>
<dbReference type="InterPro" id="IPR029052">
    <property type="entry name" value="Metallo-depent_PP-like"/>
</dbReference>
<feature type="domain" description="Calcineurin-like phosphoesterase" evidence="1">
    <location>
        <begin position="35"/>
        <end position="140"/>
    </location>
</feature>
<dbReference type="RefSeq" id="WP_152358875.1">
    <property type="nucleotide sequence ID" value="NZ_WBSM01000011.1"/>
</dbReference>
<gene>
    <name evidence="2" type="ORF">DSM100688_1860</name>
    <name evidence="3" type="ORF">GFD24_06430</name>
</gene>
<organism evidence="2 5">
    <name type="scientific">Bifidobacterium ramosum</name>
    <dbReference type="NCBI Taxonomy" id="1798158"/>
    <lineage>
        <taxon>Bacteria</taxon>
        <taxon>Bacillati</taxon>
        <taxon>Actinomycetota</taxon>
        <taxon>Actinomycetes</taxon>
        <taxon>Bifidobacteriales</taxon>
        <taxon>Bifidobacteriaceae</taxon>
        <taxon>Bifidobacterium</taxon>
    </lineage>
</organism>
<reference evidence="2 5" key="2">
    <citation type="submission" date="2019-10" db="EMBL/GenBank/DDBJ databases">
        <title>Characterization of the phylogenetic diversity of two novel species belonging to the genus Bifidobacterium: Bifidobacterium cebidarum sp. nov. and Bifidobacterium leontopitheci sp. nov.</title>
        <authorList>
            <person name="Lugli G.A."/>
            <person name="Duranti S."/>
            <person name="Milani C."/>
            <person name="Turroni F."/>
            <person name="Ventura M."/>
        </authorList>
    </citation>
    <scope>NUCLEOTIDE SEQUENCE [LARGE SCALE GENOMIC DNA]</scope>
    <source>
        <strain evidence="2 5">DSM 100688</strain>
    </source>
</reference>
<dbReference type="Proteomes" id="UP000482084">
    <property type="component" value="Unassembled WGS sequence"/>
</dbReference>
<comment type="caution">
    <text evidence="2">The sequence shown here is derived from an EMBL/GenBank/DDBJ whole genome shotgun (WGS) entry which is preliminary data.</text>
</comment>
<dbReference type="GO" id="GO:0005737">
    <property type="term" value="C:cytoplasm"/>
    <property type="evidence" value="ECO:0007669"/>
    <property type="project" value="TreeGrafter"/>
</dbReference>
<evidence type="ECO:0000313" key="3">
    <source>
        <dbReference type="EMBL" id="NEG71847.1"/>
    </source>
</evidence>
<dbReference type="PANTHER" id="PTHR32440">
    <property type="entry name" value="PHOSPHATASE DCR2-RELATED-RELATED"/>
    <property type="match status" value="1"/>
</dbReference>
<dbReference type="EMBL" id="WBSM01000011">
    <property type="protein sequence ID" value="KAB8287085.1"/>
    <property type="molecule type" value="Genomic_DNA"/>
</dbReference>